<protein>
    <recommendedName>
        <fullName evidence="4">Phytocyanin domain-containing protein</fullName>
    </recommendedName>
</protein>
<dbReference type="GO" id="GO:0005886">
    <property type="term" value="C:plasma membrane"/>
    <property type="evidence" value="ECO:0007669"/>
    <property type="project" value="TreeGrafter"/>
</dbReference>
<feature type="domain" description="Phytocyanin" evidence="4">
    <location>
        <begin position="26"/>
        <end position="157"/>
    </location>
</feature>
<feature type="compositionally biased region" description="Basic residues" evidence="1">
    <location>
        <begin position="164"/>
        <end position="184"/>
    </location>
</feature>
<dbReference type="PROSITE" id="PS51485">
    <property type="entry name" value="PHYTOCYANIN"/>
    <property type="match status" value="1"/>
</dbReference>
<dbReference type="AlphaFoldDB" id="A0A2I0K441"/>
<accession>A0A2I0K441</accession>
<feature type="transmembrane region" description="Helical" evidence="2">
    <location>
        <begin position="210"/>
        <end position="230"/>
    </location>
</feature>
<dbReference type="Gene3D" id="2.60.40.420">
    <property type="entry name" value="Cupredoxins - blue copper proteins"/>
    <property type="match status" value="1"/>
</dbReference>
<feature type="signal peptide" evidence="3">
    <location>
        <begin position="1"/>
        <end position="25"/>
    </location>
</feature>
<dbReference type="InterPro" id="IPR003245">
    <property type="entry name" value="Phytocyanin_dom"/>
</dbReference>
<name>A0A2I0K441_PUNGR</name>
<dbReference type="EMBL" id="PGOL01000893">
    <property type="protein sequence ID" value="PKI63314.1"/>
    <property type="molecule type" value="Genomic_DNA"/>
</dbReference>
<feature type="region of interest" description="Disordered" evidence="1">
    <location>
        <begin position="156"/>
        <end position="202"/>
    </location>
</feature>
<evidence type="ECO:0000256" key="3">
    <source>
        <dbReference type="SAM" id="SignalP"/>
    </source>
</evidence>
<dbReference type="Pfam" id="PF02298">
    <property type="entry name" value="Cu_bind_like"/>
    <property type="match status" value="1"/>
</dbReference>
<keyword evidence="6" id="KW-1185">Reference proteome</keyword>
<dbReference type="Proteomes" id="UP000233551">
    <property type="component" value="Unassembled WGS sequence"/>
</dbReference>
<feature type="chain" id="PRO_5014129313" description="Phytocyanin domain-containing protein" evidence="3">
    <location>
        <begin position="26"/>
        <end position="254"/>
    </location>
</feature>
<evidence type="ECO:0000313" key="6">
    <source>
        <dbReference type="Proteomes" id="UP000233551"/>
    </source>
</evidence>
<keyword evidence="2" id="KW-0472">Membrane</keyword>
<dbReference type="InterPro" id="IPR039391">
    <property type="entry name" value="Phytocyanin-like"/>
</dbReference>
<dbReference type="PANTHER" id="PTHR33021">
    <property type="entry name" value="BLUE COPPER PROTEIN"/>
    <property type="match status" value="1"/>
</dbReference>
<proteinExistence type="predicted"/>
<evidence type="ECO:0000259" key="4">
    <source>
        <dbReference type="PROSITE" id="PS51485"/>
    </source>
</evidence>
<keyword evidence="2" id="KW-1133">Transmembrane helix</keyword>
<gene>
    <name evidence="5" type="ORF">CRG98_016305</name>
</gene>
<keyword evidence="2" id="KW-0812">Transmembrane</keyword>
<dbReference type="PANTHER" id="PTHR33021:SF499">
    <property type="entry name" value="OS12G0150500 PROTEIN"/>
    <property type="match status" value="1"/>
</dbReference>
<dbReference type="CDD" id="cd04216">
    <property type="entry name" value="Phytocyanin"/>
    <property type="match status" value="1"/>
</dbReference>
<sequence>MENKRVVKAAMVIVIASTLVRCVSGVNLTVGGATGWDLSSNIRGWAAKTTFHPGDFLGTIPHLRNRLLITNRYVICWWIYLVFRDNVSAVFNYTPLHDVLEVNRTEFAACKTINPIGAYTDGESVVQLNNPGVARYFICGRSDHCSRGLKLRVRVTTTRDSSGRGHHPRQRPRPHTHRHQPPKTRHGDDFKDSPSPKSGSWDSKRDGPLGYMWFIGFLVVAPVILAPVILHPFGSGSWISCHISGDSLSLLLIG</sequence>
<dbReference type="GO" id="GO:0009055">
    <property type="term" value="F:electron transfer activity"/>
    <property type="evidence" value="ECO:0007669"/>
    <property type="project" value="InterPro"/>
</dbReference>
<evidence type="ECO:0000313" key="5">
    <source>
        <dbReference type="EMBL" id="PKI63314.1"/>
    </source>
</evidence>
<comment type="caution">
    <text evidence="5">The sequence shown here is derived from an EMBL/GenBank/DDBJ whole genome shotgun (WGS) entry which is preliminary data.</text>
</comment>
<feature type="compositionally biased region" description="Basic and acidic residues" evidence="1">
    <location>
        <begin position="185"/>
        <end position="194"/>
    </location>
</feature>
<evidence type="ECO:0000256" key="2">
    <source>
        <dbReference type="SAM" id="Phobius"/>
    </source>
</evidence>
<evidence type="ECO:0000256" key="1">
    <source>
        <dbReference type="SAM" id="MobiDB-lite"/>
    </source>
</evidence>
<dbReference type="SUPFAM" id="SSF49503">
    <property type="entry name" value="Cupredoxins"/>
    <property type="match status" value="1"/>
</dbReference>
<reference evidence="5 6" key="1">
    <citation type="submission" date="2017-11" db="EMBL/GenBank/DDBJ databases">
        <title>De-novo sequencing of pomegranate (Punica granatum L.) genome.</title>
        <authorList>
            <person name="Akparov Z."/>
            <person name="Amiraslanov A."/>
            <person name="Hajiyeva S."/>
            <person name="Abbasov M."/>
            <person name="Kaur K."/>
            <person name="Hamwieh A."/>
            <person name="Solovyev V."/>
            <person name="Salamov A."/>
            <person name="Braich B."/>
            <person name="Kosarev P."/>
            <person name="Mahmoud A."/>
            <person name="Hajiyev E."/>
            <person name="Babayeva S."/>
            <person name="Izzatullayeva V."/>
            <person name="Mammadov A."/>
            <person name="Mammadov A."/>
            <person name="Sharifova S."/>
            <person name="Ojaghi J."/>
            <person name="Eynullazada K."/>
            <person name="Bayramov B."/>
            <person name="Abdulazimova A."/>
            <person name="Shahmuradov I."/>
        </authorList>
    </citation>
    <scope>NUCLEOTIDE SEQUENCE [LARGE SCALE GENOMIC DNA]</scope>
    <source>
        <strain evidence="6">cv. AG2017</strain>
        <tissue evidence="5">Leaf</tissue>
    </source>
</reference>
<dbReference type="InterPro" id="IPR008972">
    <property type="entry name" value="Cupredoxin"/>
</dbReference>
<keyword evidence="3" id="KW-0732">Signal</keyword>
<dbReference type="STRING" id="22663.A0A2I0K441"/>
<organism evidence="5 6">
    <name type="scientific">Punica granatum</name>
    <name type="common">Pomegranate</name>
    <dbReference type="NCBI Taxonomy" id="22663"/>
    <lineage>
        <taxon>Eukaryota</taxon>
        <taxon>Viridiplantae</taxon>
        <taxon>Streptophyta</taxon>
        <taxon>Embryophyta</taxon>
        <taxon>Tracheophyta</taxon>
        <taxon>Spermatophyta</taxon>
        <taxon>Magnoliopsida</taxon>
        <taxon>eudicotyledons</taxon>
        <taxon>Gunneridae</taxon>
        <taxon>Pentapetalae</taxon>
        <taxon>rosids</taxon>
        <taxon>malvids</taxon>
        <taxon>Myrtales</taxon>
        <taxon>Lythraceae</taxon>
        <taxon>Punica</taxon>
    </lineage>
</organism>